<keyword evidence="1" id="KW-0812">Transmembrane</keyword>
<protein>
    <submittedName>
        <fullName evidence="2">Uncharacterized protein</fullName>
    </submittedName>
</protein>
<evidence type="ECO:0000256" key="1">
    <source>
        <dbReference type="SAM" id="Phobius"/>
    </source>
</evidence>
<feature type="transmembrane region" description="Helical" evidence="1">
    <location>
        <begin position="45"/>
        <end position="64"/>
    </location>
</feature>
<name>A0AAN9PL10_CLITE</name>
<dbReference type="AlphaFoldDB" id="A0AAN9PL10"/>
<gene>
    <name evidence="2" type="ORF">RJT34_12555</name>
</gene>
<sequence>MRIKRRYHCILSYQARAYARKRINAFEERHLEETYSSVIGESIEIVGAVGLVLGVIGLLLLELIHSSPKLRLHLRPTSQKPWLLLSPSVLPINYFPMQLIWPWLLQPLVMLQAARPEEPELVILPHQPLVPPPAVSWATHSLFLSLCSPSSHGKLLQPCTCIVPVGELQQQPKPFAHFTLGWAEPTSLLLVLI</sequence>
<keyword evidence="1" id="KW-1133">Transmembrane helix</keyword>
<reference evidence="2 3" key="1">
    <citation type="submission" date="2024-01" db="EMBL/GenBank/DDBJ databases">
        <title>The genomes of 5 underutilized Papilionoideae crops provide insights into root nodulation and disease resistance.</title>
        <authorList>
            <person name="Yuan L."/>
        </authorList>
    </citation>
    <scope>NUCLEOTIDE SEQUENCE [LARGE SCALE GENOMIC DNA]</scope>
    <source>
        <strain evidence="2">LY-2023</strain>
        <tissue evidence="2">Leaf</tissue>
    </source>
</reference>
<evidence type="ECO:0000313" key="3">
    <source>
        <dbReference type="Proteomes" id="UP001359559"/>
    </source>
</evidence>
<evidence type="ECO:0000313" key="2">
    <source>
        <dbReference type="EMBL" id="KAK7301684.1"/>
    </source>
</evidence>
<dbReference type="Proteomes" id="UP001359559">
    <property type="component" value="Unassembled WGS sequence"/>
</dbReference>
<organism evidence="2 3">
    <name type="scientific">Clitoria ternatea</name>
    <name type="common">Butterfly pea</name>
    <dbReference type="NCBI Taxonomy" id="43366"/>
    <lineage>
        <taxon>Eukaryota</taxon>
        <taxon>Viridiplantae</taxon>
        <taxon>Streptophyta</taxon>
        <taxon>Embryophyta</taxon>
        <taxon>Tracheophyta</taxon>
        <taxon>Spermatophyta</taxon>
        <taxon>Magnoliopsida</taxon>
        <taxon>eudicotyledons</taxon>
        <taxon>Gunneridae</taxon>
        <taxon>Pentapetalae</taxon>
        <taxon>rosids</taxon>
        <taxon>fabids</taxon>
        <taxon>Fabales</taxon>
        <taxon>Fabaceae</taxon>
        <taxon>Papilionoideae</taxon>
        <taxon>50 kb inversion clade</taxon>
        <taxon>NPAAA clade</taxon>
        <taxon>indigoferoid/millettioid clade</taxon>
        <taxon>Phaseoleae</taxon>
        <taxon>Clitoria</taxon>
    </lineage>
</organism>
<comment type="caution">
    <text evidence="2">The sequence shown here is derived from an EMBL/GenBank/DDBJ whole genome shotgun (WGS) entry which is preliminary data.</text>
</comment>
<accession>A0AAN9PL10</accession>
<keyword evidence="3" id="KW-1185">Reference proteome</keyword>
<dbReference type="EMBL" id="JAYKXN010000003">
    <property type="protein sequence ID" value="KAK7301684.1"/>
    <property type="molecule type" value="Genomic_DNA"/>
</dbReference>
<keyword evidence="1" id="KW-0472">Membrane</keyword>
<proteinExistence type="predicted"/>